<dbReference type="STRING" id="5454.A0A163GQQ6"/>
<organism evidence="2 3">
    <name type="scientific">Didymella rabiei</name>
    <name type="common">Chickpea ascochyta blight fungus</name>
    <name type="synonym">Mycosphaerella rabiei</name>
    <dbReference type="NCBI Taxonomy" id="5454"/>
    <lineage>
        <taxon>Eukaryota</taxon>
        <taxon>Fungi</taxon>
        <taxon>Dikarya</taxon>
        <taxon>Ascomycota</taxon>
        <taxon>Pezizomycotina</taxon>
        <taxon>Dothideomycetes</taxon>
        <taxon>Pleosporomycetidae</taxon>
        <taxon>Pleosporales</taxon>
        <taxon>Pleosporineae</taxon>
        <taxon>Didymellaceae</taxon>
        <taxon>Ascochyta</taxon>
    </lineage>
</organism>
<comment type="caution">
    <text evidence="2">The sequence shown here is derived from an EMBL/GenBank/DDBJ whole genome shotgun (WGS) entry which is preliminary data.</text>
</comment>
<dbReference type="GO" id="GO:0090374">
    <property type="term" value="P:oligopeptide export from mitochondrion"/>
    <property type="evidence" value="ECO:0007669"/>
    <property type="project" value="TreeGrafter"/>
</dbReference>
<dbReference type="OrthoDB" id="6500128at2759"/>
<protein>
    <submittedName>
        <fullName evidence="2">ATPase</fullName>
    </submittedName>
</protein>
<evidence type="ECO:0000259" key="1">
    <source>
        <dbReference type="Pfam" id="PF00005"/>
    </source>
</evidence>
<dbReference type="AlphaFoldDB" id="A0A163GQQ6"/>
<accession>A0A163GQQ6</accession>
<evidence type="ECO:0000313" key="2">
    <source>
        <dbReference type="EMBL" id="KZM24967.1"/>
    </source>
</evidence>
<dbReference type="Proteomes" id="UP000076837">
    <property type="component" value="Unassembled WGS sequence"/>
</dbReference>
<dbReference type="GO" id="GO:0016887">
    <property type="term" value="F:ATP hydrolysis activity"/>
    <property type="evidence" value="ECO:0007669"/>
    <property type="project" value="InterPro"/>
</dbReference>
<gene>
    <name evidence="2" type="ORF">ST47_g3889</name>
</gene>
<name>A0A163GQQ6_DIDRA</name>
<keyword evidence="3" id="KW-1185">Reference proteome</keyword>
<dbReference type="InterPro" id="IPR027417">
    <property type="entry name" value="P-loop_NTPase"/>
</dbReference>
<dbReference type="InterPro" id="IPR039421">
    <property type="entry name" value="Type_1_exporter"/>
</dbReference>
<dbReference type="PANTHER" id="PTHR43394">
    <property type="entry name" value="ATP-DEPENDENT PERMEASE MDL1, MITOCHONDRIAL"/>
    <property type="match status" value="1"/>
</dbReference>
<dbReference type="Pfam" id="PF00005">
    <property type="entry name" value="ABC_tran"/>
    <property type="match status" value="1"/>
</dbReference>
<sequence length="90" mass="9702">MSYPNGYDKQVGERGLKLSGGEAQRLAIARALLENTPIVLLDEATSVVGTMTKKKIKSALGKLAEGKIVLVIAHRLSTVVHADRILVLHE</sequence>
<evidence type="ECO:0000313" key="3">
    <source>
        <dbReference type="Proteomes" id="UP000076837"/>
    </source>
</evidence>
<dbReference type="SUPFAM" id="SSF52540">
    <property type="entry name" value="P-loop containing nucleoside triphosphate hydrolases"/>
    <property type="match status" value="1"/>
</dbReference>
<dbReference type="GO" id="GO:0005743">
    <property type="term" value="C:mitochondrial inner membrane"/>
    <property type="evidence" value="ECO:0007669"/>
    <property type="project" value="TreeGrafter"/>
</dbReference>
<dbReference type="GO" id="GO:0015421">
    <property type="term" value="F:ABC-type oligopeptide transporter activity"/>
    <property type="evidence" value="ECO:0007669"/>
    <property type="project" value="TreeGrafter"/>
</dbReference>
<dbReference type="GO" id="GO:0005524">
    <property type="term" value="F:ATP binding"/>
    <property type="evidence" value="ECO:0007669"/>
    <property type="project" value="InterPro"/>
</dbReference>
<feature type="domain" description="ABC transporter" evidence="1">
    <location>
        <begin position="8"/>
        <end position="46"/>
    </location>
</feature>
<dbReference type="EMBL" id="JYNV01000146">
    <property type="protein sequence ID" value="KZM24967.1"/>
    <property type="molecule type" value="Genomic_DNA"/>
</dbReference>
<reference evidence="2 3" key="1">
    <citation type="journal article" date="2016" name="Sci. Rep.">
        <title>Draft genome sequencing and secretome analysis of fungal phytopathogen Ascochyta rabiei provides insight into the necrotrophic effector repertoire.</title>
        <authorList>
            <person name="Verma S."/>
            <person name="Gazara R.K."/>
            <person name="Nizam S."/>
            <person name="Parween S."/>
            <person name="Chattopadhyay D."/>
            <person name="Verma P.K."/>
        </authorList>
    </citation>
    <scope>NUCLEOTIDE SEQUENCE [LARGE SCALE GENOMIC DNA]</scope>
    <source>
        <strain evidence="2 3">ArDII</strain>
    </source>
</reference>
<dbReference type="PANTHER" id="PTHR43394:SF1">
    <property type="entry name" value="ATP-BINDING CASSETTE SUB-FAMILY B MEMBER 10, MITOCHONDRIAL"/>
    <property type="match status" value="1"/>
</dbReference>
<proteinExistence type="predicted"/>
<dbReference type="InterPro" id="IPR003439">
    <property type="entry name" value="ABC_transporter-like_ATP-bd"/>
</dbReference>
<dbReference type="Gene3D" id="3.40.50.300">
    <property type="entry name" value="P-loop containing nucleotide triphosphate hydrolases"/>
    <property type="match status" value="1"/>
</dbReference>